<dbReference type="Pfam" id="PF13835">
    <property type="entry name" value="DUF4194"/>
    <property type="match status" value="1"/>
</dbReference>
<accession>A0A4R5W6X4</accession>
<evidence type="ECO:0000313" key="1">
    <source>
        <dbReference type="EMBL" id="TDK84528.1"/>
    </source>
</evidence>
<reference evidence="1 2" key="1">
    <citation type="submission" date="2019-01" db="EMBL/GenBank/DDBJ databases">
        <title>High-quality-draft genome sequences of five non-tuberculosis mycobacteriaceae isolated from a nosocomial environment.</title>
        <authorList>
            <person name="Tiago I."/>
            <person name="Alarico S."/>
            <person name="Pereira S.G."/>
            <person name="Coelho C."/>
            <person name="Maranha A."/>
            <person name="Empadinhas N."/>
        </authorList>
    </citation>
    <scope>NUCLEOTIDE SEQUENCE [LARGE SCALE GENOMIC DNA]</scope>
    <source>
        <strain evidence="1 2">24AIII</strain>
    </source>
</reference>
<proteinExistence type="predicted"/>
<dbReference type="Proteomes" id="UP000294929">
    <property type="component" value="Unassembled WGS sequence"/>
</dbReference>
<dbReference type="InterPro" id="IPR025449">
    <property type="entry name" value="JetB"/>
</dbReference>
<protein>
    <submittedName>
        <fullName evidence="1">DUF4194 domain-containing protein</fullName>
    </submittedName>
</protein>
<name>A0A4R5W6X4_MYCMU</name>
<gene>
    <name evidence="1" type="ORF">EUA03_26055</name>
</gene>
<dbReference type="EMBL" id="SDLO01000039">
    <property type="protein sequence ID" value="TDK84528.1"/>
    <property type="molecule type" value="Genomic_DNA"/>
</dbReference>
<sequence length="208" mass="23446">MRGSPVNPEETFPFEAKRALVQLLRGPVVTHDAHRQQWSAILAHRSEIERRLADVFLDLVLDEDDGIAFTRPQPAPDDPKFAPPQVLRTETLTFMDTLVVLALRYQLLVAPPGQRVIVDYDDIAADMEPYRGRYTTDAGGFRKRINASWEKMKKYSLIAAADTAGRFEVSPVLRQLFDADEVALVEAEYQRLLDAGSDQDSDTEADDE</sequence>
<organism evidence="1 2">
    <name type="scientific">Mycolicibacterium mucogenicum</name>
    <name type="common">Mycobacterium mucogenicum</name>
    <dbReference type="NCBI Taxonomy" id="56689"/>
    <lineage>
        <taxon>Bacteria</taxon>
        <taxon>Bacillati</taxon>
        <taxon>Actinomycetota</taxon>
        <taxon>Actinomycetes</taxon>
        <taxon>Mycobacteriales</taxon>
        <taxon>Mycobacteriaceae</taxon>
        <taxon>Mycolicibacterium</taxon>
    </lineage>
</organism>
<comment type="caution">
    <text evidence="1">The sequence shown here is derived from an EMBL/GenBank/DDBJ whole genome shotgun (WGS) entry which is preliminary data.</text>
</comment>
<evidence type="ECO:0000313" key="2">
    <source>
        <dbReference type="Proteomes" id="UP000294929"/>
    </source>
</evidence>
<dbReference type="AlphaFoldDB" id="A0A4R5W6X4"/>